<gene>
    <name evidence="1" type="ORF">SAMN05216382_0529</name>
</gene>
<keyword evidence="2" id="KW-1185">Reference proteome</keyword>
<proteinExistence type="predicted"/>
<dbReference type="Proteomes" id="UP000199214">
    <property type="component" value="Unassembled WGS sequence"/>
</dbReference>
<evidence type="ECO:0000313" key="1">
    <source>
        <dbReference type="EMBL" id="SEK50204.1"/>
    </source>
</evidence>
<name>A0A1H7HIV0_9SPHN</name>
<sequence>MPVPVLSYADVGDYAVQVGAHPNVVARAHMRRGVTFVTFQQVPA</sequence>
<organism evidence="1 2">
    <name type="scientific">Sphingomonas palmae</name>
    <dbReference type="NCBI Taxonomy" id="1855283"/>
    <lineage>
        <taxon>Bacteria</taxon>
        <taxon>Pseudomonadati</taxon>
        <taxon>Pseudomonadota</taxon>
        <taxon>Alphaproteobacteria</taxon>
        <taxon>Sphingomonadales</taxon>
        <taxon>Sphingomonadaceae</taxon>
        <taxon>Sphingomonas</taxon>
    </lineage>
</organism>
<reference evidence="2" key="1">
    <citation type="submission" date="2016-10" db="EMBL/GenBank/DDBJ databases">
        <authorList>
            <person name="Varghese N."/>
            <person name="Submissions S."/>
        </authorList>
    </citation>
    <scope>NUCLEOTIDE SEQUENCE [LARGE SCALE GENOMIC DNA]</scope>
    <source>
        <strain evidence="2">JS21-1</strain>
    </source>
</reference>
<accession>A0A1H7HIV0</accession>
<dbReference type="RefSeq" id="WP_281243227.1">
    <property type="nucleotide sequence ID" value="NZ_FNZZ01000001.1"/>
</dbReference>
<evidence type="ECO:0000313" key="2">
    <source>
        <dbReference type="Proteomes" id="UP000199214"/>
    </source>
</evidence>
<dbReference type="AlphaFoldDB" id="A0A1H7HIV0"/>
<protein>
    <submittedName>
        <fullName evidence="1">Uncharacterized protein</fullName>
    </submittedName>
</protein>
<dbReference type="EMBL" id="FNZZ01000001">
    <property type="protein sequence ID" value="SEK50204.1"/>
    <property type="molecule type" value="Genomic_DNA"/>
</dbReference>